<dbReference type="InterPro" id="IPR003673">
    <property type="entry name" value="CoA-Trfase_fam_III"/>
</dbReference>
<name>A0A556CDD5_BREAU</name>
<keyword evidence="1 3" id="KW-0808">Transferase</keyword>
<evidence type="ECO:0000256" key="1">
    <source>
        <dbReference type="ARBA" id="ARBA00022679"/>
    </source>
</evidence>
<dbReference type="GO" id="GO:0008410">
    <property type="term" value="F:CoA-transferase activity"/>
    <property type="evidence" value="ECO:0007669"/>
    <property type="project" value="TreeGrafter"/>
</dbReference>
<dbReference type="Proteomes" id="UP000316406">
    <property type="component" value="Unassembled WGS sequence"/>
</dbReference>
<organism evidence="3 4">
    <name type="scientific">Brevibacterium aurantiacum</name>
    <dbReference type="NCBI Taxonomy" id="273384"/>
    <lineage>
        <taxon>Bacteria</taxon>
        <taxon>Bacillati</taxon>
        <taxon>Actinomycetota</taxon>
        <taxon>Actinomycetes</taxon>
        <taxon>Micrococcales</taxon>
        <taxon>Brevibacteriaceae</taxon>
        <taxon>Brevibacterium</taxon>
    </lineage>
</organism>
<dbReference type="OrthoDB" id="9797653at2"/>
<reference evidence="3 4" key="1">
    <citation type="submission" date="2019-07" db="EMBL/GenBank/DDBJ databases">
        <title>Draft genome sequence of Brevibacterium aurantiacum XU54 isolated from Xinjiang China.</title>
        <authorList>
            <person name="Xu X."/>
        </authorList>
    </citation>
    <scope>NUCLEOTIDE SEQUENCE [LARGE SCALE GENOMIC DNA]</scope>
    <source>
        <strain evidence="3 4">XU54</strain>
    </source>
</reference>
<evidence type="ECO:0000313" key="4">
    <source>
        <dbReference type="Proteomes" id="UP000316406"/>
    </source>
</evidence>
<feature type="region of interest" description="Disordered" evidence="2">
    <location>
        <begin position="1"/>
        <end position="38"/>
    </location>
</feature>
<feature type="compositionally biased region" description="Polar residues" evidence="2">
    <location>
        <begin position="1"/>
        <end position="11"/>
    </location>
</feature>
<gene>
    <name evidence="3" type="ORF">FO013_13660</name>
</gene>
<dbReference type="InterPro" id="IPR050483">
    <property type="entry name" value="CoA-transferase_III_domain"/>
</dbReference>
<dbReference type="SUPFAM" id="SSF89796">
    <property type="entry name" value="CoA-transferase family III (CaiB/BaiF)"/>
    <property type="match status" value="1"/>
</dbReference>
<protein>
    <submittedName>
        <fullName evidence="3">CoA transferase</fullName>
    </submittedName>
</protein>
<dbReference type="PANTHER" id="PTHR48207:SF3">
    <property type="entry name" value="SUCCINATE--HYDROXYMETHYLGLUTARATE COA-TRANSFERASE"/>
    <property type="match status" value="1"/>
</dbReference>
<dbReference type="Pfam" id="PF02515">
    <property type="entry name" value="CoA_transf_3"/>
    <property type="match status" value="1"/>
</dbReference>
<sequence>MNGETTATQASLDLKESDLQGSDHDQEPQDPTDREGEQAASIADFLPRAGNGPLSGQIVVDFSRVLAGPYSTMMLADLGATVIKVEGPGGDDTRNWSPPVRDDDATYYLSINRNKFDIVLDFSDADDLEIAQKLAARADIVVENFKPGGLKKFGLDYDSVKDANAEVIYASVTGFGAHNALPGYDLLVQAMSGFMSVTGSPDGSPYRAGVAVFDVITGLHTTIGIMAAIQHKNLTGEGQLVETNLMSSAMSGLANQSGAYAAAGVTPTRMGNAHPSLYPYQPMATKDGELIVAAANDGQFAALAKALGRPDWAEDERFAKAKTRNANRDELEPELLVALQQHTAQEWFEKLTAVGLPCAPINSISQGVERARDLGLDPIVETGQGERIIPTIRNPIRLAKSEVSYDLAPPELGADSDQVRAWIDSL</sequence>
<keyword evidence="4" id="KW-1185">Reference proteome</keyword>
<accession>A0A556CDD5</accession>
<dbReference type="PANTHER" id="PTHR48207">
    <property type="entry name" value="SUCCINATE--HYDROXYMETHYLGLUTARATE COA-TRANSFERASE"/>
    <property type="match status" value="1"/>
</dbReference>
<evidence type="ECO:0000256" key="2">
    <source>
        <dbReference type="SAM" id="MobiDB-lite"/>
    </source>
</evidence>
<dbReference type="EMBL" id="VLTK01000007">
    <property type="protein sequence ID" value="TSI15068.1"/>
    <property type="molecule type" value="Genomic_DNA"/>
</dbReference>
<comment type="caution">
    <text evidence="3">The sequence shown here is derived from an EMBL/GenBank/DDBJ whole genome shotgun (WGS) entry which is preliminary data.</text>
</comment>
<dbReference type="InterPro" id="IPR023606">
    <property type="entry name" value="CoA-Trfase_III_dom_1_sf"/>
</dbReference>
<dbReference type="Gene3D" id="3.30.1540.10">
    <property type="entry name" value="formyl-coa transferase, domain 3"/>
    <property type="match status" value="1"/>
</dbReference>
<dbReference type="InterPro" id="IPR044855">
    <property type="entry name" value="CoA-Trfase_III_dom3_sf"/>
</dbReference>
<feature type="compositionally biased region" description="Basic and acidic residues" evidence="2">
    <location>
        <begin position="13"/>
        <end position="37"/>
    </location>
</feature>
<proteinExistence type="predicted"/>
<dbReference type="RefSeq" id="WP_143923115.1">
    <property type="nucleotide sequence ID" value="NZ_VLTK01000007.1"/>
</dbReference>
<dbReference type="AlphaFoldDB" id="A0A556CDD5"/>
<dbReference type="Gene3D" id="3.40.50.10540">
    <property type="entry name" value="Crotonobetainyl-coa:carnitine coa-transferase, domain 1"/>
    <property type="match status" value="1"/>
</dbReference>
<evidence type="ECO:0000313" key="3">
    <source>
        <dbReference type="EMBL" id="TSI15068.1"/>
    </source>
</evidence>